<keyword evidence="1" id="KW-0732">Signal</keyword>
<keyword evidence="3" id="KW-1185">Reference proteome</keyword>
<evidence type="ECO:0008006" key="4">
    <source>
        <dbReference type="Google" id="ProtNLM"/>
    </source>
</evidence>
<reference evidence="3" key="2">
    <citation type="submission" date="2015-01" db="EMBL/GenBank/DDBJ databases">
        <title>Evolutionary Origins and Diversification of the Mycorrhizal Mutualists.</title>
        <authorList>
            <consortium name="DOE Joint Genome Institute"/>
            <consortium name="Mycorrhizal Genomics Consortium"/>
            <person name="Kohler A."/>
            <person name="Kuo A."/>
            <person name="Nagy L.G."/>
            <person name="Floudas D."/>
            <person name="Copeland A."/>
            <person name="Barry K.W."/>
            <person name="Cichocki N."/>
            <person name="Veneault-Fourrey C."/>
            <person name="LaButti K."/>
            <person name="Lindquist E.A."/>
            <person name="Lipzen A."/>
            <person name="Lundell T."/>
            <person name="Morin E."/>
            <person name="Murat C."/>
            <person name="Riley R."/>
            <person name="Ohm R."/>
            <person name="Sun H."/>
            <person name="Tunlid A."/>
            <person name="Henrissat B."/>
            <person name="Grigoriev I.V."/>
            <person name="Hibbett D.S."/>
            <person name="Martin F."/>
        </authorList>
    </citation>
    <scope>NUCLEOTIDE SEQUENCE [LARGE SCALE GENOMIC DNA]</scope>
    <source>
        <strain evidence="3">MUT 4182</strain>
    </source>
</reference>
<evidence type="ECO:0000313" key="3">
    <source>
        <dbReference type="Proteomes" id="UP000054248"/>
    </source>
</evidence>
<accession>A0A0C3QBM9</accession>
<name>A0A0C3QBM9_9AGAM</name>
<evidence type="ECO:0000313" key="2">
    <source>
        <dbReference type="EMBL" id="KIO27925.1"/>
    </source>
</evidence>
<dbReference type="Proteomes" id="UP000054248">
    <property type="component" value="Unassembled WGS sequence"/>
</dbReference>
<feature type="chain" id="PRO_5002168700" description="SAM domain-containing protein" evidence="1">
    <location>
        <begin position="26"/>
        <end position="350"/>
    </location>
</feature>
<gene>
    <name evidence="2" type="ORF">M407DRAFT_22834</name>
</gene>
<dbReference type="AlphaFoldDB" id="A0A0C3QBM9"/>
<sequence length="350" mass="38174">MAFPRMTYTTFWCILWLLFLTSLYSGGVVKGAVTIEKDNEWDCMTASVGKQSKVVDLAVYIGTNELIPWQVLKQGPCLLSTFLHPNLQAVPHLDLLAPQDVANSWIMEDLDSGLECFVHPNESGKPGCYLVTPWGHRRVDMELESVALATVMGSSQRAINIDSATRSTTINPTSLANEAQLPGQVNLPLPTSASHPVATTTVPAPTLALIPALQTTSPIAPLTLHAGQSPSFTACINTAPAPLPSTPKHPQVTVQNTAYSTIPSKESVIPWFVKDFIEEYELESLDFSDIVNCLKDQDLTLDLLGRAPDQWLKELLGMTLGQVLKLRSFAAKWYKRLIAKLNAGAALPEV</sequence>
<proteinExistence type="predicted"/>
<protein>
    <recommendedName>
        <fullName evidence="4">SAM domain-containing protein</fullName>
    </recommendedName>
</protein>
<organism evidence="2 3">
    <name type="scientific">Tulasnella calospora MUT 4182</name>
    <dbReference type="NCBI Taxonomy" id="1051891"/>
    <lineage>
        <taxon>Eukaryota</taxon>
        <taxon>Fungi</taxon>
        <taxon>Dikarya</taxon>
        <taxon>Basidiomycota</taxon>
        <taxon>Agaricomycotina</taxon>
        <taxon>Agaricomycetes</taxon>
        <taxon>Cantharellales</taxon>
        <taxon>Tulasnellaceae</taxon>
        <taxon>Tulasnella</taxon>
    </lineage>
</organism>
<feature type="signal peptide" evidence="1">
    <location>
        <begin position="1"/>
        <end position="25"/>
    </location>
</feature>
<reference evidence="2 3" key="1">
    <citation type="submission" date="2014-04" db="EMBL/GenBank/DDBJ databases">
        <authorList>
            <consortium name="DOE Joint Genome Institute"/>
            <person name="Kuo A."/>
            <person name="Girlanda M."/>
            <person name="Perotto S."/>
            <person name="Kohler A."/>
            <person name="Nagy L.G."/>
            <person name="Floudas D."/>
            <person name="Copeland A."/>
            <person name="Barry K.W."/>
            <person name="Cichocki N."/>
            <person name="Veneault-Fourrey C."/>
            <person name="LaButti K."/>
            <person name="Lindquist E.A."/>
            <person name="Lipzen A."/>
            <person name="Lundell T."/>
            <person name="Morin E."/>
            <person name="Murat C."/>
            <person name="Sun H."/>
            <person name="Tunlid A."/>
            <person name="Henrissat B."/>
            <person name="Grigoriev I.V."/>
            <person name="Hibbett D.S."/>
            <person name="Martin F."/>
            <person name="Nordberg H.P."/>
            <person name="Cantor M.N."/>
            <person name="Hua S.X."/>
        </authorList>
    </citation>
    <scope>NUCLEOTIDE SEQUENCE [LARGE SCALE GENOMIC DNA]</scope>
    <source>
        <strain evidence="2 3">MUT 4182</strain>
    </source>
</reference>
<dbReference type="HOGENOM" id="CLU_792722_0_0_1"/>
<dbReference type="EMBL" id="KN823001">
    <property type="protein sequence ID" value="KIO27925.1"/>
    <property type="molecule type" value="Genomic_DNA"/>
</dbReference>
<evidence type="ECO:0000256" key="1">
    <source>
        <dbReference type="SAM" id="SignalP"/>
    </source>
</evidence>